<dbReference type="AlphaFoldDB" id="E4WYA1"/>
<accession>E4WYA1</accession>
<keyword evidence="2" id="KW-1185">Reference proteome</keyword>
<dbReference type="EMBL" id="FN653018">
    <property type="protein sequence ID" value="CBY22345.1"/>
    <property type="molecule type" value="Genomic_DNA"/>
</dbReference>
<protein>
    <submittedName>
        <fullName evidence="1">Uncharacterized protein</fullName>
    </submittedName>
</protein>
<proteinExistence type="predicted"/>
<name>E4WYA1_OIKDI</name>
<reference evidence="1" key="1">
    <citation type="journal article" date="2010" name="Science">
        <title>Plasticity of animal genome architecture unmasked by rapid evolution of a pelagic tunicate.</title>
        <authorList>
            <person name="Denoeud F."/>
            <person name="Henriet S."/>
            <person name="Mungpakdee S."/>
            <person name="Aury J.M."/>
            <person name="Da Silva C."/>
            <person name="Brinkmann H."/>
            <person name="Mikhaleva J."/>
            <person name="Olsen L.C."/>
            <person name="Jubin C."/>
            <person name="Canestro C."/>
            <person name="Bouquet J.M."/>
            <person name="Danks G."/>
            <person name="Poulain J."/>
            <person name="Campsteijn C."/>
            <person name="Adamski M."/>
            <person name="Cross I."/>
            <person name="Yadetie F."/>
            <person name="Muffato M."/>
            <person name="Louis A."/>
            <person name="Butcher S."/>
            <person name="Tsagkogeorga G."/>
            <person name="Konrad A."/>
            <person name="Singh S."/>
            <person name="Jensen M.F."/>
            <person name="Cong E.H."/>
            <person name="Eikeseth-Otteraa H."/>
            <person name="Noel B."/>
            <person name="Anthouard V."/>
            <person name="Porcel B.M."/>
            <person name="Kachouri-Lafond R."/>
            <person name="Nishino A."/>
            <person name="Ugolini M."/>
            <person name="Chourrout P."/>
            <person name="Nishida H."/>
            <person name="Aasland R."/>
            <person name="Huzurbazar S."/>
            <person name="Westhof E."/>
            <person name="Delsuc F."/>
            <person name="Lehrach H."/>
            <person name="Reinhardt R."/>
            <person name="Weissenbach J."/>
            <person name="Roy S.W."/>
            <person name="Artiguenave F."/>
            <person name="Postlethwait J.H."/>
            <person name="Manak J.R."/>
            <person name="Thompson E.M."/>
            <person name="Jaillon O."/>
            <person name="Du Pasquier L."/>
            <person name="Boudinot P."/>
            <person name="Liberles D.A."/>
            <person name="Volff J.N."/>
            <person name="Philippe H."/>
            <person name="Lenhard B."/>
            <person name="Roest Crollius H."/>
            <person name="Wincker P."/>
            <person name="Chourrout D."/>
        </authorList>
    </citation>
    <scope>NUCLEOTIDE SEQUENCE [LARGE SCALE GENOMIC DNA]</scope>
</reference>
<sequence length="566" mass="64067">MWSVGNMLSRFSPGFDREGAVPLDVRKEFSKRALIKRYENSDLDRILSDKYCRGVALSKREWADVIASLIVENPSKRMKLDAKNGHTRNGILARVRELVNKHADREEGDLLVLKESDSAYENFVRDVMFNTSGFSFQLTRVAKFTEKGTTVHDVLKPLGPAMRLNSSDKIVVFRMDQGASNAFPSTDSDGEGYPFPGYTFAIANVRSMQEMIKVAHSAEFPIRTVFHESSEFHAYANMLCCGMNSDSCSSEDLPSVKPLSSSSNEELVRLNEIGSGQCASSPIAVAERHFACVRFEQANQTGWAQWDILDEEHEIMHRMENEHEFELVRKSKMENSKKPFIKKPDSFPELPSGFDDSSELVFFEIEQLENANVVQSRAFPALDGCFSPLQEALMFSKDLCDPEVTCDGRVLIKKETYAWSSLHRIFVDLKHPNVPDMLKIKRWIGDMLEVTKKGDEKRAELKAIEKRKIAAEQRRLSNSLFVQNLGPSTSTVRELEIANLVALNNLQIPGSPSRPILTENRPDRMSRENNLMDLTEYSGDTCDKEKVQTYFQGELDCDRHGSSSLL</sequence>
<evidence type="ECO:0000313" key="2">
    <source>
        <dbReference type="Proteomes" id="UP000001307"/>
    </source>
</evidence>
<evidence type="ECO:0000313" key="1">
    <source>
        <dbReference type="EMBL" id="CBY22345.1"/>
    </source>
</evidence>
<organism evidence="1">
    <name type="scientific">Oikopleura dioica</name>
    <name type="common">Tunicate</name>
    <dbReference type="NCBI Taxonomy" id="34765"/>
    <lineage>
        <taxon>Eukaryota</taxon>
        <taxon>Metazoa</taxon>
        <taxon>Chordata</taxon>
        <taxon>Tunicata</taxon>
        <taxon>Appendicularia</taxon>
        <taxon>Copelata</taxon>
        <taxon>Oikopleuridae</taxon>
        <taxon>Oikopleura</taxon>
    </lineage>
</organism>
<dbReference type="Proteomes" id="UP000001307">
    <property type="component" value="Unassembled WGS sequence"/>
</dbReference>
<gene>
    <name evidence="1" type="ORF">GSOID_T00011904001</name>
</gene>
<dbReference type="InParanoid" id="E4WYA1"/>